<name>A0A2U2N4F3_9GAMM</name>
<proteinExistence type="predicted"/>
<comment type="caution">
    <text evidence="1">The sequence shown here is derived from an EMBL/GenBank/DDBJ whole genome shotgun (WGS) entry which is preliminary data.</text>
</comment>
<organism evidence="1 2">
    <name type="scientific">Sediminicurvatus halobius</name>
    <dbReference type="NCBI Taxonomy" id="2182432"/>
    <lineage>
        <taxon>Bacteria</taxon>
        <taxon>Pseudomonadati</taxon>
        <taxon>Pseudomonadota</taxon>
        <taxon>Gammaproteobacteria</taxon>
        <taxon>Chromatiales</taxon>
        <taxon>Ectothiorhodospiraceae</taxon>
        <taxon>Sediminicurvatus</taxon>
    </lineage>
</organism>
<reference evidence="1 2" key="1">
    <citation type="submission" date="2018-05" db="EMBL/GenBank/DDBJ databases">
        <title>Spiribacter halobius sp. nov., a moderately halophilic bacterium isolated from marine solar saltern.</title>
        <authorList>
            <person name="Zheng W.-S."/>
            <person name="Lu D.-C."/>
            <person name="Du Z.-J."/>
        </authorList>
    </citation>
    <scope>NUCLEOTIDE SEQUENCE [LARGE SCALE GENOMIC DNA]</scope>
    <source>
        <strain evidence="1 2">E85</strain>
    </source>
</reference>
<accession>A0A2U2N4F3</accession>
<gene>
    <name evidence="1" type="ORF">DEM34_07005</name>
</gene>
<evidence type="ECO:0000313" key="1">
    <source>
        <dbReference type="EMBL" id="PWG63937.1"/>
    </source>
</evidence>
<keyword evidence="2" id="KW-1185">Reference proteome</keyword>
<protein>
    <submittedName>
        <fullName evidence="1">Phosphoglycerate mutase</fullName>
    </submittedName>
</protein>
<sequence>MARPRLTLLAPGLLGPVPDTLRDAVGDLGPLPGLTRLLARARRTRQAGDDAESLLQAATGGEWAPGGVARAALPGAAEAPLWYRAAPVHLRADRDRLLLFAGAGLYPAPEAAEALAAAFNGLFAEDGLQLVTADDNWLLAAERAPGPDLPPLAEVAGRYLDAWLPTGESSRPWRRLLNEVQMLFHDHPVNRQREAAGLPAVNGLWFWGGGPVATQAPALAGYHGSHPVLRGLAALAEVPADPLPDGVAALPADGDRLVLVDDAESALLGGDAGDWLSAIGRFETAFAAPLMGEAAGRWGAVDVLPGDGWRYRLDAASRWRLWRRRRSLRDRVQRT</sequence>
<dbReference type="EMBL" id="QFFI01000008">
    <property type="protein sequence ID" value="PWG63937.1"/>
    <property type="molecule type" value="Genomic_DNA"/>
</dbReference>
<dbReference type="Proteomes" id="UP000245474">
    <property type="component" value="Unassembled WGS sequence"/>
</dbReference>
<dbReference type="RefSeq" id="WP_109677628.1">
    <property type="nucleotide sequence ID" value="NZ_CP086615.1"/>
</dbReference>
<dbReference type="AlphaFoldDB" id="A0A2U2N4F3"/>
<evidence type="ECO:0000313" key="2">
    <source>
        <dbReference type="Proteomes" id="UP000245474"/>
    </source>
</evidence>
<dbReference type="OrthoDB" id="5295974at2"/>